<sequence>MIRPKAVTSSVDVNVNSFMAGPGRFAVGAQFELVKGFFNSRPLLNPSYQISPGIYTKEQLAAYFGLSNDYGWNMKHIYYRDQVDDYAERVYIYNSQRFKISDSAKFVVKADGTREIQNFYVEPLQDNFDFVGGGIFASIGNAILEPLIDPSKIGRTVNINFTGTRTEKTYDKATFEADRLKIASWGGLASSTLYNGIIKLTNDLFSSGVTRFLGGDKADKAIEYGTDGDDALFANNWTDKTLLFKYNKNGGILIGGRGNDILWGAISLKENNDDLLIGGIGNDQLRGFYGNDTLLGGEGNDTLNGGLGHDTLTGGLGIDVADYSSETTPITLTLTKNPDPKLTGFNGTVKVGSDTDTLSSIETLKFTPKDDIVKIQSIPQGVTLDAVDGKDTLDFSTANPKVGVQVDSTTKVVKLGSDSLSITNFEIFVGTAYNDIFKVDEKTIKVDGGEGIDLVDFSNSSKPITVDLVKSGTGIPQYIKIENFKGSSFNDVFTLDKAANKVEAGNGNDIMIGGAGNDTLDGGLGNDTVDYSLETTPITLTLVKNPDPKLTGFNGTVKVGSDTDTLSSIETLKFTPKDDIVKIQSIPQGVTLDGGEGKDTLDFSTANPKVGVQVDSTTKVVKLGSDSLSIANFEIFVGTAYNDIFKVDEKTIKVDGGEGIDLVDFSNSSKPITVDLVKSGTGIPQYIKIENFKGSSFNDVFTLDKAANKVEGGNGNDIMIGGAGNDTLDGGLGNDTVDYSLETTPITLTLVKNPDPKLTGFNGTVKVGSDTDTLSSIETLKFTKKDDIVKIQSLPKGVTLDAVDGKDTLDFSTLTTTLGVSINITAKVAQVGSESLSIANFETFIGTNRDDTFKVDGNTIQVDGGAGKKDILDFAGSKQGIVINDSTRPKNIIATNIEEYIGSAYNDRIKGTAADEIFRDGAGDDVIFGGGGNDIFYNGLGNDVYASGESGDQFIFSGNFGKDGIADTKKGVAIKIGNIDLSTVEWTGISFFGVGRFKNASKTLMLDTDGVSGLITDSSGNELLLGNAFANGVFNIL</sequence>
<name>A8YJQ7_MICA7</name>
<comment type="subcellular location">
    <subcellularLocation>
        <location evidence="1">Secreted</location>
    </subcellularLocation>
</comment>
<dbReference type="GO" id="GO:0005509">
    <property type="term" value="F:calcium ion binding"/>
    <property type="evidence" value="ECO:0007669"/>
    <property type="project" value="InterPro"/>
</dbReference>
<gene>
    <name evidence="3" type="ORF">IPF_5264</name>
</gene>
<evidence type="ECO:0000256" key="2">
    <source>
        <dbReference type="ARBA" id="ARBA00022525"/>
    </source>
</evidence>
<dbReference type="PANTHER" id="PTHR38340:SF1">
    <property type="entry name" value="S-LAYER PROTEIN"/>
    <property type="match status" value="1"/>
</dbReference>
<dbReference type="EMBL" id="AM778951">
    <property type="protein sequence ID" value="CAO87674.1"/>
    <property type="molecule type" value="Genomic_DNA"/>
</dbReference>
<dbReference type="InterPro" id="IPR018511">
    <property type="entry name" value="Hemolysin-typ_Ca-bd_CS"/>
</dbReference>
<proteinExistence type="predicted"/>
<dbReference type="SUPFAM" id="SSF51120">
    <property type="entry name" value="beta-Roll"/>
    <property type="match status" value="4"/>
</dbReference>
<dbReference type="PROSITE" id="PS00330">
    <property type="entry name" value="HEMOLYSIN_CALCIUM"/>
    <property type="match status" value="3"/>
</dbReference>
<accession>A8YJQ7</accession>
<dbReference type="GO" id="GO:0005576">
    <property type="term" value="C:extracellular region"/>
    <property type="evidence" value="ECO:0007669"/>
    <property type="project" value="UniProtKB-SubCell"/>
</dbReference>
<dbReference type="Gene3D" id="2.150.10.10">
    <property type="entry name" value="Serralysin-like metalloprotease, C-terminal"/>
    <property type="match status" value="4"/>
</dbReference>
<keyword evidence="2" id="KW-0964">Secreted</keyword>
<evidence type="ECO:0000256" key="1">
    <source>
        <dbReference type="ARBA" id="ARBA00004613"/>
    </source>
</evidence>
<dbReference type="InterPro" id="IPR011049">
    <property type="entry name" value="Serralysin-like_metalloprot_C"/>
</dbReference>
<evidence type="ECO:0000313" key="3">
    <source>
        <dbReference type="EMBL" id="CAO87674.1"/>
    </source>
</evidence>
<protein>
    <submittedName>
        <fullName evidence="3">Uncharacterized protein</fullName>
    </submittedName>
</protein>
<dbReference type="PANTHER" id="PTHR38340">
    <property type="entry name" value="S-LAYER PROTEIN"/>
    <property type="match status" value="1"/>
</dbReference>
<dbReference type="InterPro" id="IPR050557">
    <property type="entry name" value="RTX_toxin/Mannuronan_C5-epim"/>
</dbReference>
<reference evidence="3" key="1">
    <citation type="submission" date="2007-08" db="EMBL/GenBank/DDBJ databases">
        <authorList>
            <person name="Frangeul L."/>
        </authorList>
    </citation>
    <scope>NUCLEOTIDE SEQUENCE</scope>
    <source>
        <strain evidence="3">PCC 7806</strain>
    </source>
</reference>
<dbReference type="InterPro" id="IPR001343">
    <property type="entry name" value="Hemolysn_Ca-bd"/>
</dbReference>
<organism evidence="3">
    <name type="scientific">Microcystis aeruginosa (strain PCC 7806)</name>
    <dbReference type="NCBI Taxonomy" id="267872"/>
    <lineage>
        <taxon>Bacteria</taxon>
        <taxon>Bacillati</taxon>
        <taxon>Cyanobacteriota</taxon>
        <taxon>Cyanophyceae</taxon>
        <taxon>Oscillatoriophycideae</taxon>
        <taxon>Chroococcales</taxon>
        <taxon>Microcystaceae</taxon>
        <taxon>Microcystis</taxon>
    </lineage>
</organism>
<dbReference type="AlphaFoldDB" id="A8YJQ7"/>
<dbReference type="Pfam" id="PF00353">
    <property type="entry name" value="HemolysinCabind"/>
    <property type="match status" value="5"/>
</dbReference>
<dbReference type="PRINTS" id="PR00313">
    <property type="entry name" value="CABNDNGRPT"/>
</dbReference>